<sequence length="198" mass="21476">MPNKGRPREFDRDAALHSAMLVFWRKGFLATSMNDLCEAMEIRAPSLYAAFGSKEDLYIEALRRYNGLAHQLIWDRIDGEPTVQEGVRRVLLAASEVLPEGQDTPSGCMVNLATMGHGPIGTAPDAVKAARLDGLKALRSGIERAVASGELPHGTDTERLSRFYMGVIQGMAVQAYDGANQEDLAGMAEAAMAAWPVK</sequence>
<evidence type="ECO:0000256" key="2">
    <source>
        <dbReference type="ARBA" id="ARBA00023125"/>
    </source>
</evidence>
<evidence type="ECO:0000313" key="6">
    <source>
        <dbReference type="EMBL" id="MEI6002282.1"/>
    </source>
</evidence>
<dbReference type="SUPFAM" id="SSF46689">
    <property type="entry name" value="Homeodomain-like"/>
    <property type="match status" value="1"/>
</dbReference>
<protein>
    <submittedName>
        <fullName evidence="6">TetR/AcrR family transcriptional regulator</fullName>
    </submittedName>
</protein>
<dbReference type="Gene3D" id="1.10.357.10">
    <property type="entry name" value="Tetracycline Repressor, domain 2"/>
    <property type="match status" value="1"/>
</dbReference>
<dbReference type="SUPFAM" id="SSF48498">
    <property type="entry name" value="Tetracyclin repressor-like, C-terminal domain"/>
    <property type="match status" value="1"/>
</dbReference>
<gene>
    <name evidence="6" type="ORF">H3V53_35715</name>
</gene>
<dbReference type="EMBL" id="JACFYJ010000104">
    <property type="protein sequence ID" value="MEI6002282.1"/>
    <property type="molecule type" value="Genomic_DNA"/>
</dbReference>
<dbReference type="Pfam" id="PF00440">
    <property type="entry name" value="TetR_N"/>
    <property type="match status" value="1"/>
</dbReference>
<evidence type="ECO:0000256" key="4">
    <source>
        <dbReference type="PROSITE-ProRule" id="PRU00335"/>
    </source>
</evidence>
<comment type="caution">
    <text evidence="6">The sequence shown here is derived from an EMBL/GenBank/DDBJ whole genome shotgun (WGS) entry which is preliminary data.</text>
</comment>
<dbReference type="Gene3D" id="1.10.10.60">
    <property type="entry name" value="Homeodomain-like"/>
    <property type="match status" value="1"/>
</dbReference>
<proteinExistence type="predicted"/>
<evidence type="ECO:0000256" key="1">
    <source>
        <dbReference type="ARBA" id="ARBA00023015"/>
    </source>
</evidence>
<dbReference type="InterPro" id="IPR001647">
    <property type="entry name" value="HTH_TetR"/>
</dbReference>
<keyword evidence="3" id="KW-0804">Transcription</keyword>
<evidence type="ECO:0000259" key="5">
    <source>
        <dbReference type="PROSITE" id="PS50977"/>
    </source>
</evidence>
<keyword evidence="2 4" id="KW-0238">DNA-binding</keyword>
<name>A0ABU8J2U6_9BURK</name>
<reference evidence="6 7" key="1">
    <citation type="journal article" date="2022" name="Arch. Microbiol.">
        <title>Paraburkholderia bengalensis sp. nov. isolated from roots of Oryza sativa, IR64.</title>
        <authorList>
            <person name="Nag P."/>
            <person name="Mondal N."/>
            <person name="Sarkar J."/>
            <person name="Das S."/>
        </authorList>
    </citation>
    <scope>NUCLEOTIDE SEQUENCE [LARGE SCALE GENOMIC DNA]</scope>
    <source>
        <strain evidence="6 7">IR64_4_BI</strain>
    </source>
</reference>
<dbReference type="InterPro" id="IPR009057">
    <property type="entry name" value="Homeodomain-like_sf"/>
</dbReference>
<dbReference type="PROSITE" id="PS50977">
    <property type="entry name" value="HTH_TETR_2"/>
    <property type="match status" value="1"/>
</dbReference>
<accession>A0ABU8J2U6</accession>
<feature type="domain" description="HTH tetR-type" evidence="5">
    <location>
        <begin position="9"/>
        <end position="69"/>
    </location>
</feature>
<dbReference type="InterPro" id="IPR036271">
    <property type="entry name" value="Tet_transcr_reg_TetR-rel_C_sf"/>
</dbReference>
<keyword evidence="7" id="KW-1185">Reference proteome</keyword>
<dbReference type="Proteomes" id="UP001386437">
    <property type="component" value="Unassembled WGS sequence"/>
</dbReference>
<dbReference type="PANTHER" id="PTHR47506:SF1">
    <property type="entry name" value="HTH-TYPE TRANSCRIPTIONAL REGULATOR YJDC"/>
    <property type="match status" value="1"/>
</dbReference>
<dbReference type="RefSeq" id="WP_336601923.1">
    <property type="nucleotide sequence ID" value="NZ_JACFYJ010000104.1"/>
</dbReference>
<dbReference type="PANTHER" id="PTHR47506">
    <property type="entry name" value="TRANSCRIPTIONAL REGULATORY PROTEIN"/>
    <property type="match status" value="1"/>
</dbReference>
<evidence type="ECO:0000313" key="7">
    <source>
        <dbReference type="Proteomes" id="UP001386437"/>
    </source>
</evidence>
<keyword evidence="1" id="KW-0805">Transcription regulation</keyword>
<feature type="DNA-binding region" description="H-T-H motif" evidence="4">
    <location>
        <begin position="32"/>
        <end position="51"/>
    </location>
</feature>
<organism evidence="6 7">
    <name type="scientific">Paraburkholderia bengalensis</name>
    <dbReference type="NCBI Taxonomy" id="2747562"/>
    <lineage>
        <taxon>Bacteria</taxon>
        <taxon>Pseudomonadati</taxon>
        <taxon>Pseudomonadota</taxon>
        <taxon>Betaproteobacteria</taxon>
        <taxon>Burkholderiales</taxon>
        <taxon>Burkholderiaceae</taxon>
        <taxon>Paraburkholderia</taxon>
    </lineage>
</organism>
<evidence type="ECO:0000256" key="3">
    <source>
        <dbReference type="ARBA" id="ARBA00023163"/>
    </source>
</evidence>